<dbReference type="InterPro" id="IPR001024">
    <property type="entry name" value="PLAT/LH2_dom"/>
</dbReference>
<dbReference type="Pfam" id="PF01477">
    <property type="entry name" value="PLAT"/>
    <property type="match status" value="1"/>
</dbReference>
<reference evidence="3" key="2">
    <citation type="submission" date="2025-09" db="UniProtKB">
        <authorList>
            <consortium name="Ensembl"/>
        </authorList>
    </citation>
    <scope>IDENTIFICATION</scope>
</reference>
<dbReference type="InterPro" id="IPR036392">
    <property type="entry name" value="PLAT/LH2_dom_sf"/>
</dbReference>
<evidence type="ECO:0000256" key="1">
    <source>
        <dbReference type="SAM" id="MobiDB-lite"/>
    </source>
</evidence>
<name>A0A8C4PZX4_EPTBU</name>
<sequence>MWRIERNGDGWSAVATPNGSKSKEEEEDSIGCVDGCAVVVVLHHVVAILEKISGKYQIVDVFIVPSLSLGNFKNVTIWHDGSGYFPTWFLKNIRIVETFAGMEPTFTYSCWIKGNDPKTLYLQIPGSCHSLDEREPKRPNDKFSMGTHFLYFHSTLNVEGQGHMVV</sequence>
<dbReference type="Ensembl" id="ENSEBUT00000008396.1">
    <property type="protein sequence ID" value="ENSEBUP00000007906.1"/>
    <property type="gene ID" value="ENSEBUG00000005130.1"/>
</dbReference>
<accession>A0A8C4PZX4</accession>
<protein>
    <recommendedName>
        <fullName evidence="2">PLAT domain-containing protein</fullName>
    </recommendedName>
</protein>
<dbReference type="GeneTree" id="ENSGT00940000166516"/>
<feature type="region of interest" description="Disordered" evidence="1">
    <location>
        <begin position="1"/>
        <end position="25"/>
    </location>
</feature>
<organism evidence="3 4">
    <name type="scientific">Eptatretus burgeri</name>
    <name type="common">Inshore hagfish</name>
    <dbReference type="NCBI Taxonomy" id="7764"/>
    <lineage>
        <taxon>Eukaryota</taxon>
        <taxon>Metazoa</taxon>
        <taxon>Chordata</taxon>
        <taxon>Craniata</taxon>
        <taxon>Vertebrata</taxon>
        <taxon>Cyclostomata</taxon>
        <taxon>Myxini</taxon>
        <taxon>Myxiniformes</taxon>
        <taxon>Myxinidae</taxon>
        <taxon>Eptatretinae</taxon>
        <taxon>Eptatretus</taxon>
    </lineage>
</organism>
<dbReference type="Proteomes" id="UP000694388">
    <property type="component" value="Unplaced"/>
</dbReference>
<evidence type="ECO:0000313" key="4">
    <source>
        <dbReference type="Proteomes" id="UP000694388"/>
    </source>
</evidence>
<dbReference type="Gene3D" id="2.60.60.20">
    <property type="entry name" value="PLAT/LH2 domain"/>
    <property type="match status" value="1"/>
</dbReference>
<dbReference type="SUPFAM" id="SSF49723">
    <property type="entry name" value="Lipase/lipooxygenase domain (PLAT/LH2 domain)"/>
    <property type="match status" value="1"/>
</dbReference>
<proteinExistence type="predicted"/>
<evidence type="ECO:0000313" key="3">
    <source>
        <dbReference type="Ensembl" id="ENSEBUP00000007906.1"/>
    </source>
</evidence>
<reference evidence="3" key="1">
    <citation type="submission" date="2025-08" db="UniProtKB">
        <authorList>
            <consortium name="Ensembl"/>
        </authorList>
    </citation>
    <scope>IDENTIFICATION</scope>
</reference>
<feature type="domain" description="PLAT" evidence="2">
    <location>
        <begin position="61"/>
        <end position="120"/>
    </location>
</feature>
<keyword evidence="4" id="KW-1185">Reference proteome</keyword>
<dbReference type="AlphaFoldDB" id="A0A8C4PZX4"/>
<evidence type="ECO:0000259" key="2">
    <source>
        <dbReference type="Pfam" id="PF01477"/>
    </source>
</evidence>